<sequence>MLATHGVNAAQGWYGSSHGATSSTPMWNAASSPAFGHTHPYDSSSQSGSWQHQSATQNGAIAHQTGSQMSHTLSSASPPGPQAAGGYIATGRKRKRLQRACVSCHKAKRRCDGGLPCSNCDFSGRTCSYSDAQGNVVPPTQRSCPPSAAPSAPSAAAPSNMPPPVHSNSPVMNMHARLHSSSSASMSSDHAPSQIVSSYAASAGAQSATPFYPQSEPRQISSIYSRTRATSSSDYARSPKSSLRSWSEGAECPPPTLEQRTSLIETFFRRMPPFNAIVDEASFSRDVTNDQVSPVLAYSVYALAARFQQQTYTGVPAWAAGEGYAQSARRMLHVEDTEGNSLLDTPTPTFATALATCLLSAHEFGMNRTVRAGIYINHCARLSRSLNLLSNRTDGHRNADASSQQLAQHTPRFVCVAAMLDAMIALVVGQAPAFSPTELIEARSAYSTDVLTSDETSRAFVRLFEITSLLTSAMEARRTGVAPVNDRTVSTWASQLPASARYDATNLGSASRALNENHDRRFMRPPTPSMSSMQAWIWTSTHVVAECTTFLLEEQTRPAALDNIKIIVDAMGEDCRRSPLVFLPLLVISAHMQSSTPEVARWWDVARTYWCLQPNATAHLVSLLQKATPTSSSFRLGSRSPPNKGSNIPALVLPSPAGYGLRRSPSAHSTPGLGSRPNLPASPPSSLRERDSAKLPRHHSSASGNFLPSLNRLPSLRLSPPFVNGDKSSQGDDQAASIGASSPSNSSVTGPSYESVSANTSSNGPRSHNQAPLSVLDGARNVWGPFAGSRDRDARKAFV</sequence>
<feature type="region of interest" description="Disordered" evidence="6">
    <location>
        <begin position="136"/>
        <end position="171"/>
    </location>
</feature>
<dbReference type="PANTHER" id="PTHR47338:SF5">
    <property type="entry name" value="ZN(II)2CYS6 TRANSCRIPTION FACTOR (EUROFUNG)"/>
    <property type="match status" value="1"/>
</dbReference>
<name>A0A0P1BN07_9BASI</name>
<evidence type="ECO:0000256" key="5">
    <source>
        <dbReference type="ARBA" id="ARBA00023242"/>
    </source>
</evidence>
<feature type="compositionally biased region" description="Basic and acidic residues" evidence="6">
    <location>
        <begin position="789"/>
        <end position="799"/>
    </location>
</feature>
<reference evidence="8 9" key="1">
    <citation type="submission" date="2014-09" db="EMBL/GenBank/DDBJ databases">
        <authorList>
            <person name="Magalhaes I.L.F."/>
            <person name="Oliveira U."/>
            <person name="Santos F.R."/>
            <person name="Vidigal T.H.D.A."/>
            <person name="Brescovit A.D."/>
            <person name="Santos A.J."/>
        </authorList>
    </citation>
    <scope>NUCLEOTIDE SEQUENCE [LARGE SCALE GENOMIC DNA]</scope>
</reference>
<keyword evidence="2" id="KW-0479">Metal-binding</keyword>
<dbReference type="GO" id="GO:0008270">
    <property type="term" value="F:zinc ion binding"/>
    <property type="evidence" value="ECO:0007669"/>
    <property type="project" value="InterPro"/>
</dbReference>
<dbReference type="PROSITE" id="PS00463">
    <property type="entry name" value="ZN2_CY6_FUNGAL_1"/>
    <property type="match status" value="1"/>
</dbReference>
<dbReference type="PROSITE" id="PS50048">
    <property type="entry name" value="ZN2_CY6_FUNGAL_2"/>
    <property type="match status" value="1"/>
</dbReference>
<dbReference type="PANTHER" id="PTHR47338">
    <property type="entry name" value="ZN(II)2CYS6 TRANSCRIPTION FACTOR (EUROFUNG)-RELATED"/>
    <property type="match status" value="1"/>
</dbReference>
<dbReference type="GO" id="GO:0005634">
    <property type="term" value="C:nucleus"/>
    <property type="evidence" value="ECO:0007669"/>
    <property type="project" value="UniProtKB-SubCell"/>
</dbReference>
<evidence type="ECO:0000259" key="7">
    <source>
        <dbReference type="PROSITE" id="PS50048"/>
    </source>
</evidence>
<feature type="compositionally biased region" description="Polar residues" evidence="6">
    <location>
        <begin position="631"/>
        <end position="646"/>
    </location>
</feature>
<protein>
    <recommendedName>
        <fullName evidence="7">Zn(2)-C6 fungal-type domain-containing protein</fullName>
    </recommendedName>
</protein>
<keyword evidence="5" id="KW-0539">Nucleus</keyword>
<dbReference type="SMART" id="SM00066">
    <property type="entry name" value="GAL4"/>
    <property type="match status" value="1"/>
</dbReference>
<dbReference type="Pfam" id="PF00172">
    <property type="entry name" value="Zn_clus"/>
    <property type="match status" value="1"/>
</dbReference>
<dbReference type="InterPro" id="IPR001138">
    <property type="entry name" value="Zn2Cys6_DnaBD"/>
</dbReference>
<keyword evidence="9" id="KW-1185">Reference proteome</keyword>
<feature type="compositionally biased region" description="Polar residues" evidence="6">
    <location>
        <begin position="216"/>
        <end position="245"/>
    </location>
</feature>
<keyword evidence="3" id="KW-0805">Transcription regulation</keyword>
<dbReference type="CDD" id="cd00067">
    <property type="entry name" value="GAL4"/>
    <property type="match status" value="1"/>
</dbReference>
<feature type="compositionally biased region" description="Low complexity" evidence="6">
    <location>
        <begin position="705"/>
        <end position="722"/>
    </location>
</feature>
<feature type="region of interest" description="Disordered" evidence="6">
    <location>
        <begin position="631"/>
        <end position="799"/>
    </location>
</feature>
<feature type="compositionally biased region" description="Polar residues" evidence="6">
    <location>
        <begin position="55"/>
        <end position="77"/>
    </location>
</feature>
<dbReference type="STRING" id="401625.A0A0P1BN07"/>
<dbReference type="InterPro" id="IPR036864">
    <property type="entry name" value="Zn2-C6_fun-type_DNA-bd_sf"/>
</dbReference>
<feature type="compositionally biased region" description="Low complexity" evidence="6">
    <location>
        <begin position="43"/>
        <end position="54"/>
    </location>
</feature>
<dbReference type="GO" id="GO:0000981">
    <property type="term" value="F:DNA-binding transcription factor activity, RNA polymerase II-specific"/>
    <property type="evidence" value="ECO:0007669"/>
    <property type="project" value="InterPro"/>
</dbReference>
<dbReference type="AlphaFoldDB" id="A0A0P1BN07"/>
<dbReference type="Proteomes" id="UP000054845">
    <property type="component" value="Unassembled WGS sequence"/>
</dbReference>
<dbReference type="EMBL" id="CCYA01000265">
    <property type="protein sequence ID" value="CEH17703.1"/>
    <property type="molecule type" value="Genomic_DNA"/>
</dbReference>
<evidence type="ECO:0000256" key="6">
    <source>
        <dbReference type="SAM" id="MobiDB-lite"/>
    </source>
</evidence>
<keyword evidence="4" id="KW-0804">Transcription</keyword>
<dbReference type="Gene3D" id="4.10.240.10">
    <property type="entry name" value="Zn(2)-C6 fungal-type DNA-binding domain"/>
    <property type="match status" value="1"/>
</dbReference>
<evidence type="ECO:0000256" key="4">
    <source>
        <dbReference type="ARBA" id="ARBA00023163"/>
    </source>
</evidence>
<proteinExistence type="predicted"/>
<feature type="compositionally biased region" description="Polar residues" evidence="6">
    <location>
        <begin position="754"/>
        <end position="772"/>
    </location>
</feature>
<feature type="compositionally biased region" description="Low complexity" evidence="6">
    <location>
        <begin position="735"/>
        <end position="752"/>
    </location>
</feature>
<dbReference type="InterPro" id="IPR050815">
    <property type="entry name" value="TF_fung"/>
</dbReference>
<accession>A0A0P1BN07</accession>
<comment type="subcellular location">
    <subcellularLocation>
        <location evidence="1">Nucleus</location>
    </subcellularLocation>
</comment>
<evidence type="ECO:0000313" key="9">
    <source>
        <dbReference type="Proteomes" id="UP000054845"/>
    </source>
</evidence>
<dbReference type="SUPFAM" id="SSF57701">
    <property type="entry name" value="Zn2/Cys6 DNA-binding domain"/>
    <property type="match status" value="1"/>
</dbReference>
<evidence type="ECO:0000256" key="2">
    <source>
        <dbReference type="ARBA" id="ARBA00022723"/>
    </source>
</evidence>
<organism evidence="8 9">
    <name type="scientific">Ceraceosorus bombacis</name>
    <dbReference type="NCBI Taxonomy" id="401625"/>
    <lineage>
        <taxon>Eukaryota</taxon>
        <taxon>Fungi</taxon>
        <taxon>Dikarya</taxon>
        <taxon>Basidiomycota</taxon>
        <taxon>Ustilaginomycotina</taxon>
        <taxon>Exobasidiomycetes</taxon>
        <taxon>Ceraceosorales</taxon>
        <taxon>Ceraceosoraceae</taxon>
        <taxon>Ceraceosorus</taxon>
    </lineage>
</organism>
<evidence type="ECO:0000313" key="8">
    <source>
        <dbReference type="EMBL" id="CEH17703.1"/>
    </source>
</evidence>
<feature type="compositionally biased region" description="Low complexity" evidence="6">
    <location>
        <begin position="145"/>
        <end position="159"/>
    </location>
</feature>
<evidence type="ECO:0000256" key="1">
    <source>
        <dbReference type="ARBA" id="ARBA00004123"/>
    </source>
</evidence>
<feature type="region of interest" description="Disordered" evidence="6">
    <location>
        <begin position="209"/>
        <end position="257"/>
    </location>
</feature>
<dbReference type="CDD" id="cd12148">
    <property type="entry name" value="fungal_TF_MHR"/>
    <property type="match status" value="1"/>
</dbReference>
<feature type="region of interest" description="Disordered" evidence="6">
    <location>
        <begin position="37"/>
        <end position="85"/>
    </location>
</feature>
<dbReference type="OrthoDB" id="2123952at2759"/>
<evidence type="ECO:0000256" key="3">
    <source>
        <dbReference type="ARBA" id="ARBA00023015"/>
    </source>
</evidence>
<feature type="domain" description="Zn(2)-C6 fungal-type" evidence="7">
    <location>
        <begin position="100"/>
        <end position="129"/>
    </location>
</feature>